<evidence type="ECO:0008006" key="6">
    <source>
        <dbReference type="Google" id="ProtNLM"/>
    </source>
</evidence>
<dbReference type="PANTHER" id="PTHR31642:SF115">
    <property type="entry name" value="PROTEIN ECERIFERUM 26-LIKE"/>
    <property type="match status" value="1"/>
</dbReference>
<dbReference type="PANTHER" id="PTHR31642">
    <property type="entry name" value="TRICHOTHECENE 3-O-ACETYLTRANSFERASE"/>
    <property type="match status" value="1"/>
</dbReference>
<comment type="caution">
    <text evidence="4">The sequence shown here is derived from an EMBL/GenBank/DDBJ whole genome shotgun (WGS) entry which is preliminary data.</text>
</comment>
<evidence type="ECO:0000313" key="4">
    <source>
        <dbReference type="EMBL" id="KAG6475745.1"/>
    </source>
</evidence>
<evidence type="ECO:0000256" key="2">
    <source>
        <dbReference type="ARBA" id="ARBA00022679"/>
    </source>
</evidence>
<protein>
    <recommendedName>
        <fullName evidence="6">HXXXD-type acyl-transferase family protein</fullName>
    </recommendedName>
</protein>
<dbReference type="GO" id="GO:0016747">
    <property type="term" value="F:acyltransferase activity, transferring groups other than amino-acyl groups"/>
    <property type="evidence" value="ECO:0007669"/>
    <property type="project" value="TreeGrafter"/>
</dbReference>
<comment type="similarity">
    <text evidence="1">Belongs to the plant acyltransferase family.</text>
</comment>
<evidence type="ECO:0000313" key="5">
    <source>
        <dbReference type="Proteomes" id="UP000734854"/>
    </source>
</evidence>
<keyword evidence="3" id="KW-0012">Acyltransferase</keyword>
<sequence>MSSDQAAVTGHRFSSVVPGDVTGSAVVHELGGMDLIMKLHYLRAVYYFAPSEVVDGLAITDLKKPMFPWLNVYYPLAGRIRRAAEGGRPFIKCNDSGLRIVEASCSRTMDEWLHVEEGGESRWRSLVPDKVLGPELYFSPLVYIQFTRFKHGGMAIGYSWAHVLGDPESATNSINLWGELLSGNPQTVIAQKNEENTEEPVIAPQGPAPALVPAPAPIKQVEIAEDVWLPPTHRKMATHCFRITETELQKLHGEQVPPFETISALFWRCLARIRSRREPELATICRSGTPAKNNEILHNKFRTSTIKLDSSAASVELLGLATKILKQDMDEALVDRDNSTGEQDFLLYGANLTFVDMGGIDLYGLELKGQRPVRVDYSVDGVGEEGAILVLQAPQRTDLSVMVILPEDEIPSLCRVLSSDFGIA</sequence>
<proteinExistence type="inferred from homology"/>
<accession>A0A8J5EWK6</accession>
<keyword evidence="2" id="KW-0808">Transferase</keyword>
<dbReference type="AlphaFoldDB" id="A0A8J5EWK6"/>
<evidence type="ECO:0000256" key="1">
    <source>
        <dbReference type="ARBA" id="ARBA00009861"/>
    </source>
</evidence>
<dbReference type="InterPro" id="IPR050317">
    <property type="entry name" value="Plant_Fungal_Acyltransferase"/>
</dbReference>
<dbReference type="Pfam" id="PF02458">
    <property type="entry name" value="Transferase"/>
    <property type="match status" value="1"/>
</dbReference>
<dbReference type="EMBL" id="JACMSC010000018">
    <property type="protein sequence ID" value="KAG6475745.1"/>
    <property type="molecule type" value="Genomic_DNA"/>
</dbReference>
<organism evidence="4 5">
    <name type="scientific">Zingiber officinale</name>
    <name type="common">Ginger</name>
    <name type="synonym">Amomum zingiber</name>
    <dbReference type="NCBI Taxonomy" id="94328"/>
    <lineage>
        <taxon>Eukaryota</taxon>
        <taxon>Viridiplantae</taxon>
        <taxon>Streptophyta</taxon>
        <taxon>Embryophyta</taxon>
        <taxon>Tracheophyta</taxon>
        <taxon>Spermatophyta</taxon>
        <taxon>Magnoliopsida</taxon>
        <taxon>Liliopsida</taxon>
        <taxon>Zingiberales</taxon>
        <taxon>Zingiberaceae</taxon>
        <taxon>Zingiber</taxon>
    </lineage>
</organism>
<gene>
    <name evidence="4" type="ORF">ZIOFF_064974</name>
</gene>
<keyword evidence="5" id="KW-1185">Reference proteome</keyword>
<name>A0A8J5EWK6_ZINOF</name>
<dbReference type="Proteomes" id="UP000734854">
    <property type="component" value="Unassembled WGS sequence"/>
</dbReference>
<dbReference type="OrthoDB" id="1862401at2759"/>
<evidence type="ECO:0000256" key="3">
    <source>
        <dbReference type="ARBA" id="ARBA00023315"/>
    </source>
</evidence>
<reference evidence="4 5" key="1">
    <citation type="submission" date="2020-08" db="EMBL/GenBank/DDBJ databases">
        <title>Plant Genome Project.</title>
        <authorList>
            <person name="Zhang R.-G."/>
        </authorList>
    </citation>
    <scope>NUCLEOTIDE SEQUENCE [LARGE SCALE GENOMIC DNA]</scope>
    <source>
        <tissue evidence="4">Rhizome</tissue>
    </source>
</reference>